<dbReference type="InterPro" id="IPR000719">
    <property type="entry name" value="Prot_kinase_dom"/>
</dbReference>
<dbReference type="InterPro" id="IPR008271">
    <property type="entry name" value="Ser/Thr_kinase_AS"/>
</dbReference>
<dbReference type="GO" id="GO:0005524">
    <property type="term" value="F:ATP binding"/>
    <property type="evidence" value="ECO:0007669"/>
    <property type="project" value="UniProtKB-UniRule"/>
</dbReference>
<comment type="similarity">
    <text evidence="8">Belongs to the protein kinase superfamily.</text>
</comment>
<evidence type="ECO:0000256" key="1">
    <source>
        <dbReference type="ARBA" id="ARBA00022527"/>
    </source>
</evidence>
<protein>
    <submittedName>
        <fullName evidence="12">Serine/Threonine kinase domain protein</fullName>
    </submittedName>
</protein>
<dbReference type="GeneID" id="7825955"/>
<dbReference type="SMART" id="SM00133">
    <property type="entry name" value="S_TK_X"/>
    <property type="match status" value="1"/>
</dbReference>
<dbReference type="GO" id="GO:0004674">
    <property type="term" value="F:protein serine/threonine kinase activity"/>
    <property type="evidence" value="ECO:0007669"/>
    <property type="project" value="UniProtKB-KW"/>
</dbReference>
<evidence type="ECO:0000259" key="11">
    <source>
        <dbReference type="PROSITE" id="PS51285"/>
    </source>
</evidence>
<evidence type="ECO:0000313" key="12">
    <source>
        <dbReference type="EMBL" id="EAR84905.2"/>
    </source>
</evidence>
<dbReference type="CDD" id="cd05123">
    <property type="entry name" value="STKc_AGC"/>
    <property type="match status" value="1"/>
</dbReference>
<evidence type="ECO:0000256" key="8">
    <source>
        <dbReference type="RuleBase" id="RU000304"/>
    </source>
</evidence>
<dbReference type="FunFam" id="1.10.510.10:FF:000008">
    <property type="entry name" value="Non-specific serine/threonine protein kinase"/>
    <property type="match status" value="1"/>
</dbReference>
<reference evidence="13" key="1">
    <citation type="journal article" date="2006" name="PLoS Biol.">
        <title>Macronuclear genome sequence of the ciliate Tetrahymena thermophila, a model eukaryote.</title>
        <authorList>
            <person name="Eisen J.A."/>
            <person name="Coyne R.S."/>
            <person name="Wu M."/>
            <person name="Wu D."/>
            <person name="Thiagarajan M."/>
            <person name="Wortman J.R."/>
            <person name="Badger J.H."/>
            <person name="Ren Q."/>
            <person name="Amedeo P."/>
            <person name="Jones K.M."/>
            <person name="Tallon L.J."/>
            <person name="Delcher A.L."/>
            <person name="Salzberg S.L."/>
            <person name="Silva J.C."/>
            <person name="Haas B.J."/>
            <person name="Majoros W.H."/>
            <person name="Farzad M."/>
            <person name="Carlton J.M."/>
            <person name="Smith R.K. Jr."/>
            <person name="Garg J."/>
            <person name="Pearlman R.E."/>
            <person name="Karrer K.M."/>
            <person name="Sun L."/>
            <person name="Manning G."/>
            <person name="Elde N.C."/>
            <person name="Turkewitz A.P."/>
            <person name="Asai D.J."/>
            <person name="Wilkes D.E."/>
            <person name="Wang Y."/>
            <person name="Cai H."/>
            <person name="Collins K."/>
            <person name="Stewart B.A."/>
            <person name="Lee S.R."/>
            <person name="Wilamowska K."/>
            <person name="Weinberg Z."/>
            <person name="Ruzzo W.L."/>
            <person name="Wloga D."/>
            <person name="Gaertig J."/>
            <person name="Frankel J."/>
            <person name="Tsao C.-C."/>
            <person name="Gorovsky M.A."/>
            <person name="Keeling P.J."/>
            <person name="Waller R.F."/>
            <person name="Patron N.J."/>
            <person name="Cherry J.M."/>
            <person name="Stover N.A."/>
            <person name="Krieger C.J."/>
            <person name="del Toro C."/>
            <person name="Ryder H.F."/>
            <person name="Williamson S.C."/>
            <person name="Barbeau R.A."/>
            <person name="Hamilton E.P."/>
            <person name="Orias E."/>
        </authorList>
    </citation>
    <scope>NUCLEOTIDE SEQUENCE [LARGE SCALE GENOMIC DNA]</scope>
    <source>
        <strain evidence="13">SB210</strain>
    </source>
</reference>
<feature type="domain" description="AGC-kinase C-terminal" evidence="11">
    <location>
        <begin position="298"/>
        <end position="365"/>
    </location>
</feature>
<dbReference type="InterPro" id="IPR011009">
    <property type="entry name" value="Kinase-like_dom_sf"/>
</dbReference>
<dbReference type="PROSITE" id="PS50011">
    <property type="entry name" value="PROTEIN_KINASE_DOM"/>
    <property type="match status" value="1"/>
</dbReference>
<evidence type="ECO:0000313" key="13">
    <source>
        <dbReference type="Proteomes" id="UP000009168"/>
    </source>
</evidence>
<dbReference type="SMART" id="SM00220">
    <property type="entry name" value="S_TKc"/>
    <property type="match status" value="1"/>
</dbReference>
<dbReference type="eggNOG" id="KOG0598">
    <property type="taxonomic scope" value="Eukaryota"/>
</dbReference>
<organism evidence="12 13">
    <name type="scientific">Tetrahymena thermophila (strain SB210)</name>
    <dbReference type="NCBI Taxonomy" id="312017"/>
    <lineage>
        <taxon>Eukaryota</taxon>
        <taxon>Sar</taxon>
        <taxon>Alveolata</taxon>
        <taxon>Ciliophora</taxon>
        <taxon>Intramacronucleata</taxon>
        <taxon>Oligohymenophorea</taxon>
        <taxon>Hymenostomatida</taxon>
        <taxon>Tetrahymenina</taxon>
        <taxon>Tetrahymenidae</taxon>
        <taxon>Tetrahymena</taxon>
    </lineage>
</organism>
<evidence type="ECO:0000256" key="9">
    <source>
        <dbReference type="SAM" id="Coils"/>
    </source>
</evidence>
<dbReference type="InterPro" id="IPR017441">
    <property type="entry name" value="Protein_kinase_ATP_BS"/>
</dbReference>
<keyword evidence="5 12" id="KW-0418">Kinase</keyword>
<dbReference type="InParanoid" id="I7MG69"/>
<dbReference type="Gene3D" id="3.30.200.20">
    <property type="entry name" value="Phosphorylase Kinase, domain 1"/>
    <property type="match status" value="1"/>
</dbReference>
<accession>I7MG69</accession>
<proteinExistence type="inferred from homology"/>
<dbReference type="Pfam" id="PF00069">
    <property type="entry name" value="Pkinase"/>
    <property type="match status" value="1"/>
</dbReference>
<feature type="domain" description="Protein kinase" evidence="10">
    <location>
        <begin position="41"/>
        <end position="297"/>
    </location>
</feature>
<keyword evidence="13" id="KW-1185">Reference proteome</keyword>
<dbReference type="Gene3D" id="1.10.510.10">
    <property type="entry name" value="Transferase(Phosphotransferase) domain 1"/>
    <property type="match status" value="1"/>
</dbReference>
<dbReference type="PROSITE" id="PS00108">
    <property type="entry name" value="PROTEIN_KINASE_ST"/>
    <property type="match status" value="1"/>
</dbReference>
<dbReference type="STRING" id="312017.I7MG69"/>
<dbReference type="Proteomes" id="UP000009168">
    <property type="component" value="Unassembled WGS sequence"/>
</dbReference>
<dbReference type="InterPro" id="IPR000961">
    <property type="entry name" value="AGC-kinase_C"/>
</dbReference>
<dbReference type="OrthoDB" id="63267at2759"/>
<dbReference type="KEGG" id="tet:TTHERM_00584610"/>
<keyword evidence="1 8" id="KW-0723">Serine/threonine-protein kinase</keyword>
<keyword evidence="9" id="KW-0175">Coiled coil</keyword>
<keyword evidence="3" id="KW-0808">Transferase</keyword>
<dbReference type="EMBL" id="GG662510">
    <property type="protein sequence ID" value="EAR84905.2"/>
    <property type="molecule type" value="Genomic_DNA"/>
</dbReference>
<dbReference type="PROSITE" id="PS00107">
    <property type="entry name" value="PROTEIN_KINASE_ATP"/>
    <property type="match status" value="1"/>
</dbReference>
<evidence type="ECO:0000256" key="3">
    <source>
        <dbReference type="ARBA" id="ARBA00022679"/>
    </source>
</evidence>
<evidence type="ECO:0000256" key="7">
    <source>
        <dbReference type="PROSITE-ProRule" id="PRU10141"/>
    </source>
</evidence>
<evidence type="ECO:0000256" key="5">
    <source>
        <dbReference type="ARBA" id="ARBA00022777"/>
    </source>
</evidence>
<keyword evidence="2" id="KW-0597">Phosphoprotein</keyword>
<evidence type="ECO:0000256" key="2">
    <source>
        <dbReference type="ARBA" id="ARBA00022553"/>
    </source>
</evidence>
<keyword evidence="4 7" id="KW-0547">Nucleotide-binding</keyword>
<dbReference type="AlphaFoldDB" id="I7MG69"/>
<evidence type="ECO:0000259" key="10">
    <source>
        <dbReference type="PROSITE" id="PS50011"/>
    </source>
</evidence>
<evidence type="ECO:0000256" key="4">
    <source>
        <dbReference type="ARBA" id="ARBA00022741"/>
    </source>
</evidence>
<dbReference type="PROSITE" id="PS51285">
    <property type="entry name" value="AGC_KINASE_CTER"/>
    <property type="match status" value="1"/>
</dbReference>
<name>I7MG69_TETTS</name>
<feature type="binding site" evidence="7">
    <location>
        <position position="70"/>
    </location>
    <ligand>
        <name>ATP</name>
        <dbReference type="ChEBI" id="CHEBI:30616"/>
    </ligand>
</feature>
<sequence>MSGQAQQNTNGEYCTLAEELVNYLNKQQTQKQHSSVNINSFNLLTIIGQGNYAKVSLVRKKDDGQIYALKTLKRKHIKHQVQMNHILTERNILKVVDSQYIVRCKYAFQDKKRLFFALEFCQGGELFTLIKTKGFLNENPAKFYAAQIVKALEYLHSLNIIYRDLKPENVLIDQEGYIKLTDFGLSKILQNDNEVATSVAGTPEYLAPEILSEKGHGKASDWWTLGNIIYEMVTGLPPFYDPNREKLFGNILTQPVKFDPRIQGNLKDLLSGLLQKDPNKRLGSKYGALEIINHPWFSDLNWESLRLRKIIPPFKPKVDNEIDVSYFSPDFLEMEFSPNDEPGSLSQPSIQGFSISNTQNSSVMASYIIENNNYQNVVNKEEQEQMETENDYQFVHEAQNTASYQQVIKEIESQIDSQNDFELKE</sequence>
<evidence type="ECO:0000256" key="6">
    <source>
        <dbReference type="ARBA" id="ARBA00022840"/>
    </source>
</evidence>
<dbReference type="RefSeq" id="XP_001032568.2">
    <property type="nucleotide sequence ID" value="XM_001032568.2"/>
</dbReference>
<dbReference type="PANTHER" id="PTHR24351">
    <property type="entry name" value="RIBOSOMAL PROTEIN S6 KINASE"/>
    <property type="match status" value="1"/>
</dbReference>
<gene>
    <name evidence="12" type="ORF">TTHERM_00584610</name>
</gene>
<dbReference type="SUPFAM" id="SSF56112">
    <property type="entry name" value="Protein kinase-like (PK-like)"/>
    <property type="match status" value="1"/>
</dbReference>
<dbReference type="InterPro" id="IPR045270">
    <property type="entry name" value="STKc_AGC"/>
</dbReference>
<keyword evidence="6 7" id="KW-0067">ATP-binding</keyword>
<feature type="coiled-coil region" evidence="9">
    <location>
        <begin position="364"/>
        <end position="391"/>
    </location>
</feature>